<sequence length="144" mass="15332">MSNLNVKLNAVWKGGVEGNGTIKSQYIDIPIAIGTEYGGNGEGASPKEILVSSVQACYVATLVSMVESRKLPVVSIEVDSEMVASDSSFDIIHYPRVVLSADATEKEVQSMQRVNEAADRACIVGNMIKKAGVEIEVKGKVSTL</sequence>
<keyword evidence="2" id="KW-1185">Reference proteome</keyword>
<protein>
    <submittedName>
        <fullName evidence="1">Osmotically inducible protein OsmC</fullName>
    </submittedName>
</protein>
<dbReference type="Pfam" id="PF02566">
    <property type="entry name" value="OsmC"/>
    <property type="match status" value="1"/>
</dbReference>
<proteinExistence type="predicted"/>
<dbReference type="EMBL" id="MTJL01000010">
    <property type="protein sequence ID" value="OMI07546.1"/>
    <property type="molecule type" value="Genomic_DNA"/>
</dbReference>
<dbReference type="RefSeq" id="WP_076762678.1">
    <property type="nucleotide sequence ID" value="NZ_JARMMK010000008.1"/>
</dbReference>
<accession>A0A1R1QS88</accession>
<evidence type="ECO:0000313" key="2">
    <source>
        <dbReference type="Proteomes" id="UP000187367"/>
    </source>
</evidence>
<name>A0A1R1QS88_9BACI</name>
<comment type="caution">
    <text evidence="1">The sequence shown here is derived from an EMBL/GenBank/DDBJ whole genome shotgun (WGS) entry which is preliminary data.</text>
</comment>
<dbReference type="InterPro" id="IPR003718">
    <property type="entry name" value="OsmC/Ohr_fam"/>
</dbReference>
<dbReference type="AlphaFoldDB" id="A0A1R1QS88"/>
<dbReference type="InterPro" id="IPR015946">
    <property type="entry name" value="KH_dom-like_a/b"/>
</dbReference>
<dbReference type="Gene3D" id="3.30.300.20">
    <property type="match status" value="1"/>
</dbReference>
<dbReference type="InterPro" id="IPR036102">
    <property type="entry name" value="OsmC/Ohrsf"/>
</dbReference>
<reference evidence="1 2" key="1">
    <citation type="submission" date="2017-01" db="EMBL/GenBank/DDBJ databases">
        <title>Bacillus phylogenomics.</title>
        <authorList>
            <person name="Dunlap C."/>
        </authorList>
    </citation>
    <scope>NUCLEOTIDE SEQUENCE [LARGE SCALE GENOMIC DNA]</scope>
    <source>
        <strain evidence="1 2">NRRL B-41282</strain>
    </source>
</reference>
<organism evidence="1 2">
    <name type="scientific">Bacillus swezeyi</name>
    <dbReference type="NCBI Taxonomy" id="1925020"/>
    <lineage>
        <taxon>Bacteria</taxon>
        <taxon>Bacillati</taxon>
        <taxon>Bacillota</taxon>
        <taxon>Bacilli</taxon>
        <taxon>Bacillales</taxon>
        <taxon>Bacillaceae</taxon>
        <taxon>Bacillus</taxon>
    </lineage>
</organism>
<dbReference type="Proteomes" id="UP000187367">
    <property type="component" value="Unassembled WGS sequence"/>
</dbReference>
<accession>A0A1R1RMT9</accession>
<dbReference type="PANTHER" id="PTHR42830">
    <property type="entry name" value="OSMOTICALLY INDUCIBLE FAMILY PROTEIN"/>
    <property type="match status" value="1"/>
</dbReference>
<dbReference type="PANTHER" id="PTHR42830:SF2">
    <property type="entry name" value="OSMC_OHR FAMILY PROTEIN"/>
    <property type="match status" value="1"/>
</dbReference>
<dbReference type="SUPFAM" id="SSF82784">
    <property type="entry name" value="OsmC-like"/>
    <property type="match status" value="1"/>
</dbReference>
<dbReference type="InterPro" id="IPR052707">
    <property type="entry name" value="OsmC_Ohr_Peroxiredoxin"/>
</dbReference>
<evidence type="ECO:0000313" key="1">
    <source>
        <dbReference type="EMBL" id="OMI07546.1"/>
    </source>
</evidence>
<dbReference type="OrthoDB" id="2242871at2"/>
<gene>
    <name evidence="1" type="ORF">BW143_06530</name>
</gene>